<reference evidence="1 2" key="1">
    <citation type="submission" date="2020-12" db="EMBL/GenBank/DDBJ databases">
        <title>Concerted genomic and epigenomic changes stabilize Arabidopsis allopolyploids.</title>
        <authorList>
            <person name="Chen Z."/>
        </authorList>
    </citation>
    <scope>NUCLEOTIDE SEQUENCE [LARGE SCALE GENOMIC DNA]</scope>
    <source>
        <strain evidence="1">Allo738</strain>
        <tissue evidence="1">Leaf</tissue>
    </source>
</reference>
<sequence>MPPNLGSVVSQCCTGVGGRSFGRPQARGFCSLPGSNGEEKAVATGLKSFCLNAKNIRVFRIWMTTGYAINFVWEMHALIKVKQRVDAEWKDLRRRLRERV</sequence>
<gene>
    <name evidence="1" type="ORF">ISN45_Aa03g003020</name>
</gene>
<dbReference type="Proteomes" id="UP000694240">
    <property type="component" value="Chromosome 8"/>
</dbReference>
<keyword evidence="2" id="KW-1185">Reference proteome</keyword>
<proteinExistence type="predicted"/>
<dbReference type="AlphaFoldDB" id="A0A8T2AQB6"/>
<evidence type="ECO:0000313" key="2">
    <source>
        <dbReference type="Proteomes" id="UP000694240"/>
    </source>
</evidence>
<comment type="caution">
    <text evidence="1">The sequence shown here is derived from an EMBL/GenBank/DDBJ whole genome shotgun (WGS) entry which is preliminary data.</text>
</comment>
<accession>A0A8T2AQB6</accession>
<organism evidence="1 2">
    <name type="scientific">Arabidopsis thaliana x Arabidopsis arenosa</name>
    <dbReference type="NCBI Taxonomy" id="1240361"/>
    <lineage>
        <taxon>Eukaryota</taxon>
        <taxon>Viridiplantae</taxon>
        <taxon>Streptophyta</taxon>
        <taxon>Embryophyta</taxon>
        <taxon>Tracheophyta</taxon>
        <taxon>Spermatophyta</taxon>
        <taxon>Magnoliopsida</taxon>
        <taxon>eudicotyledons</taxon>
        <taxon>Gunneridae</taxon>
        <taxon>Pentapetalae</taxon>
        <taxon>rosids</taxon>
        <taxon>malvids</taxon>
        <taxon>Brassicales</taxon>
        <taxon>Brassicaceae</taxon>
        <taxon>Camelineae</taxon>
        <taxon>Arabidopsis</taxon>
    </lineage>
</organism>
<name>A0A8T2AQB6_9BRAS</name>
<dbReference type="EMBL" id="JAEFBK010000008">
    <property type="protein sequence ID" value="KAG7575849.1"/>
    <property type="molecule type" value="Genomic_DNA"/>
</dbReference>
<protein>
    <submittedName>
        <fullName evidence="1">Uncharacterized protein</fullName>
    </submittedName>
</protein>
<evidence type="ECO:0000313" key="1">
    <source>
        <dbReference type="EMBL" id="KAG7575849.1"/>
    </source>
</evidence>